<dbReference type="Proteomes" id="UP001430172">
    <property type="component" value="Unassembled WGS sequence"/>
</dbReference>
<name>A0ABS2CKL5_9MICO</name>
<gene>
    <name evidence="2" type="ORF">JQN70_06380</name>
</gene>
<comment type="caution">
    <text evidence="2">The sequence shown here is derived from an EMBL/GenBank/DDBJ whole genome shotgun (WGS) entry which is preliminary data.</text>
</comment>
<dbReference type="EMBL" id="JAFDVD010000007">
    <property type="protein sequence ID" value="MBM6400003.1"/>
    <property type="molecule type" value="Genomic_DNA"/>
</dbReference>
<dbReference type="SUPFAM" id="SSF55486">
    <property type="entry name" value="Metalloproteases ('zincins'), catalytic domain"/>
    <property type="match status" value="1"/>
</dbReference>
<proteinExistence type="predicted"/>
<feature type="domain" description="Peptidase M12B" evidence="1">
    <location>
        <begin position="54"/>
        <end position="249"/>
    </location>
</feature>
<dbReference type="InterPro" id="IPR001590">
    <property type="entry name" value="Peptidase_M12B"/>
</dbReference>
<evidence type="ECO:0000313" key="3">
    <source>
        <dbReference type="Proteomes" id="UP001430172"/>
    </source>
</evidence>
<sequence>MTVASVRQAMSCMGLGGQANLSVMREVLGFWRGTPPTDPATSTPVTVSLGQAFDGLSRGHVNLNLVEVGLDLLSSTDMAAADDKVDYAVHRTRQIYATRQLGLGRVQYFWITAAASNGRDDLGSESEADSLSDEWSVANDGVDMFIVRNISDTDFVGISPVPGDCDKGDKDDGLIGGEINRDAEGFSRTVAHELGHFLDLSHNHGEDCPTATSARENLMAQTRCAVSTRTSVLLTTSQGSTMRGRCQVRGGC</sequence>
<dbReference type="RefSeq" id="WP_204130483.1">
    <property type="nucleotide sequence ID" value="NZ_JAFDVD010000007.1"/>
</dbReference>
<evidence type="ECO:0000313" key="2">
    <source>
        <dbReference type="EMBL" id="MBM6400003.1"/>
    </source>
</evidence>
<dbReference type="Gene3D" id="3.40.390.10">
    <property type="entry name" value="Collagenase (Catalytic Domain)"/>
    <property type="match status" value="1"/>
</dbReference>
<keyword evidence="3" id="KW-1185">Reference proteome</keyword>
<protein>
    <recommendedName>
        <fullName evidence="1">Peptidase M12B domain-containing protein</fullName>
    </recommendedName>
</protein>
<organism evidence="2 3">
    <name type="scientific">Phycicoccus sonneratiae</name>
    <dbReference type="NCBI Taxonomy" id="2807628"/>
    <lineage>
        <taxon>Bacteria</taxon>
        <taxon>Bacillati</taxon>
        <taxon>Actinomycetota</taxon>
        <taxon>Actinomycetes</taxon>
        <taxon>Micrococcales</taxon>
        <taxon>Intrasporangiaceae</taxon>
        <taxon>Phycicoccus</taxon>
    </lineage>
</organism>
<dbReference type="PROSITE" id="PS50215">
    <property type="entry name" value="ADAM_MEPRO"/>
    <property type="match status" value="1"/>
</dbReference>
<evidence type="ECO:0000259" key="1">
    <source>
        <dbReference type="PROSITE" id="PS50215"/>
    </source>
</evidence>
<accession>A0ABS2CKL5</accession>
<dbReference type="InterPro" id="IPR024079">
    <property type="entry name" value="MetalloPept_cat_dom_sf"/>
</dbReference>
<reference evidence="2" key="1">
    <citation type="submission" date="2021-02" db="EMBL/GenBank/DDBJ databases">
        <title>Phycicoccus sp. MQZ13P-5T, whole genome shotgun sequence.</title>
        <authorList>
            <person name="Tuo L."/>
        </authorList>
    </citation>
    <scope>NUCLEOTIDE SEQUENCE</scope>
    <source>
        <strain evidence="2">MQZ13P-5</strain>
    </source>
</reference>